<dbReference type="InterPro" id="IPR041667">
    <property type="entry name" value="Cupin_8"/>
</dbReference>
<protein>
    <recommendedName>
        <fullName evidence="5">Cupin-like domain-containing protein</fullName>
    </recommendedName>
</protein>
<feature type="domain" description="Cupin-like" evidence="5">
    <location>
        <begin position="886"/>
        <end position="997"/>
    </location>
</feature>
<feature type="signal peptide" evidence="4">
    <location>
        <begin position="1"/>
        <end position="45"/>
    </location>
</feature>
<dbReference type="OrthoDB" id="195106at2759"/>
<dbReference type="GO" id="GO:0015631">
    <property type="term" value="F:tubulin binding"/>
    <property type="evidence" value="ECO:0007669"/>
    <property type="project" value="TreeGrafter"/>
</dbReference>
<keyword evidence="3" id="KW-0067">ATP-binding</keyword>
<evidence type="ECO:0000256" key="3">
    <source>
        <dbReference type="ARBA" id="ARBA00022840"/>
    </source>
</evidence>
<dbReference type="Gene3D" id="2.60.120.650">
    <property type="entry name" value="Cupin"/>
    <property type="match status" value="1"/>
</dbReference>
<evidence type="ECO:0000256" key="4">
    <source>
        <dbReference type="SAM" id="SignalP"/>
    </source>
</evidence>
<dbReference type="Pfam" id="PF03133">
    <property type="entry name" value="TTL"/>
    <property type="match status" value="1"/>
</dbReference>
<name>A0A9W7L6U8_9STRA</name>
<evidence type="ECO:0000256" key="2">
    <source>
        <dbReference type="ARBA" id="ARBA00022741"/>
    </source>
</evidence>
<reference evidence="7" key="1">
    <citation type="journal article" date="2023" name="Commun. Biol.">
        <title>Genome analysis of Parmales, the sister group of diatoms, reveals the evolutionary specialization of diatoms from phago-mixotrophs to photoautotrophs.</title>
        <authorList>
            <person name="Ban H."/>
            <person name="Sato S."/>
            <person name="Yoshikawa S."/>
            <person name="Yamada K."/>
            <person name="Nakamura Y."/>
            <person name="Ichinomiya M."/>
            <person name="Sato N."/>
            <person name="Blanc-Mathieu R."/>
            <person name="Endo H."/>
            <person name="Kuwata A."/>
            <person name="Ogata H."/>
        </authorList>
    </citation>
    <scope>NUCLEOTIDE SEQUENCE [LARGE SCALE GENOMIC DNA]</scope>
</reference>
<keyword evidence="2" id="KW-0547">Nucleotide-binding</keyword>
<dbReference type="GO" id="GO:0070740">
    <property type="term" value="F:tubulin-glutamic acid ligase activity"/>
    <property type="evidence" value="ECO:0007669"/>
    <property type="project" value="TreeGrafter"/>
</dbReference>
<dbReference type="PROSITE" id="PS51221">
    <property type="entry name" value="TTL"/>
    <property type="match status" value="1"/>
</dbReference>
<keyword evidence="1" id="KW-0436">Ligase</keyword>
<dbReference type="Proteomes" id="UP001165065">
    <property type="component" value="Unassembled WGS sequence"/>
</dbReference>
<dbReference type="SUPFAM" id="SSF51197">
    <property type="entry name" value="Clavaminate synthase-like"/>
    <property type="match status" value="1"/>
</dbReference>
<dbReference type="GO" id="GO:0005524">
    <property type="term" value="F:ATP binding"/>
    <property type="evidence" value="ECO:0007669"/>
    <property type="project" value="UniProtKB-KW"/>
</dbReference>
<organism evidence="6 7">
    <name type="scientific">Triparma columacea</name>
    <dbReference type="NCBI Taxonomy" id="722753"/>
    <lineage>
        <taxon>Eukaryota</taxon>
        <taxon>Sar</taxon>
        <taxon>Stramenopiles</taxon>
        <taxon>Ochrophyta</taxon>
        <taxon>Bolidophyceae</taxon>
        <taxon>Parmales</taxon>
        <taxon>Triparmaceae</taxon>
        <taxon>Triparma</taxon>
    </lineage>
</organism>
<sequence length="1029" mass="114313">MPKLPKPSFFHHHSPAPCIFRDYLARPSFLLSCFVVLLLLRPTSPSASDSTTENDDIVVSFIVNDHPVDVSVNPSSDIDRLALDFCENNAVVEDAHCPLHVYQELSHRLFCTSVANAPFKTWQFVHSPVHYDSDEFDLLRDALRHYGYKECWDSHVKNADTKLTWVLGHVMDTKDGYTLIRKATTGEGRELNSFLGTEEWGNKDVMDKNLRDFTAKYKLKDLTFVPRTWHVSEMTSQGMGGLISDGKLRGTFILKVPDVELGGGIHVVDLSNSTDRDKVVNCGLTESSWIDGDGVRWGKEEKEGSCVLQRYVVPPLLMKPYEGSERKKFSFGVYIHVRLDPYIVLMHDELLVLFASKPYQSKSGEDLGHLTNGLLNQRLNPEYDELKHVWDGETFRRVLFEEYGVDYEEVIKPQVREIITTVMASGLEEVRRRTASSFNTTSDAANGMPKAFGYLRVDFLMDDSFKVWLLECEIVPSTGSIGGNDMVLKRRVMHDTLALLEVKRGDGGVEYIEELIAAAGRANKETIDYVDNGRSGKGMGGFECVFPCVGEGRGEREVFKALRSGMELDSDRLVRDHWGVGVGVEVGGEGEGNIGEDGKQFKDDMVLAECNICKDRGGQLCLAPVEIARNGEVTFLGKCVGEREPCINEMHEFLDASRMTECEGLKGGDKIRTGKAVADSGIAFMTEWNEGFEKLCGDIFPETVVDKGIRVDYRGVGAAEKLRSSCNMFLGEGGGYYRRRIGEISMDDALQGGLVEFARASIPCVVRGGGRGRGRGRGREWGFEGLKMAYGRETVNALVFDRGDGGGGEKGGVINTVTCALVGSGVIVSEGGEKRNPNKQEIYLLLTSRGLEGAVAMDPNPNSPLLELLDEVGFDDTVLAGAGLKEAWSNLRMGVGYDYPVHIDCFDNVIVQKKGKKTISVWDPETVDAWKPRLNKKHWPGTSEEERRGQWAETIERGSWGSVELGEGDAVFVPAMYFHSVTVEEGGWSVTGNRYYYDGRGRDGWQQTMEERKGAIFKGYEAREGVKVC</sequence>
<keyword evidence="7" id="KW-1185">Reference proteome</keyword>
<dbReference type="Pfam" id="PF13621">
    <property type="entry name" value="Cupin_8"/>
    <property type="match status" value="1"/>
</dbReference>
<gene>
    <name evidence="6" type="ORF">TrCOL_g13039</name>
</gene>
<dbReference type="EMBL" id="BRYA01000979">
    <property type="protein sequence ID" value="GMI36936.1"/>
    <property type="molecule type" value="Genomic_DNA"/>
</dbReference>
<evidence type="ECO:0000313" key="6">
    <source>
        <dbReference type="EMBL" id="GMI36936.1"/>
    </source>
</evidence>
<feature type="chain" id="PRO_5040966026" description="Cupin-like domain-containing protein" evidence="4">
    <location>
        <begin position="46"/>
        <end position="1029"/>
    </location>
</feature>
<dbReference type="GO" id="GO:0000226">
    <property type="term" value="P:microtubule cytoskeleton organization"/>
    <property type="evidence" value="ECO:0007669"/>
    <property type="project" value="TreeGrafter"/>
</dbReference>
<dbReference type="InterPro" id="IPR004344">
    <property type="entry name" value="TTL/TTLL_fam"/>
</dbReference>
<dbReference type="GO" id="GO:0036064">
    <property type="term" value="C:ciliary basal body"/>
    <property type="evidence" value="ECO:0007669"/>
    <property type="project" value="TreeGrafter"/>
</dbReference>
<keyword evidence="4" id="KW-0732">Signal</keyword>
<dbReference type="AlphaFoldDB" id="A0A9W7L6U8"/>
<proteinExistence type="predicted"/>
<dbReference type="Gene3D" id="3.30.470.20">
    <property type="entry name" value="ATP-grasp fold, B domain"/>
    <property type="match status" value="1"/>
</dbReference>
<comment type="caution">
    <text evidence="6">The sequence shown here is derived from an EMBL/GenBank/DDBJ whole genome shotgun (WGS) entry which is preliminary data.</text>
</comment>
<evidence type="ECO:0000313" key="7">
    <source>
        <dbReference type="Proteomes" id="UP001165065"/>
    </source>
</evidence>
<dbReference type="PANTHER" id="PTHR12241">
    <property type="entry name" value="TUBULIN POLYGLUTAMYLASE"/>
    <property type="match status" value="1"/>
</dbReference>
<evidence type="ECO:0000256" key="1">
    <source>
        <dbReference type="ARBA" id="ARBA00022598"/>
    </source>
</evidence>
<accession>A0A9W7L6U8</accession>
<evidence type="ECO:0000259" key="5">
    <source>
        <dbReference type="Pfam" id="PF13621"/>
    </source>
</evidence>